<evidence type="ECO:0000313" key="1">
    <source>
        <dbReference type="EMBL" id="ABU81795.1"/>
    </source>
</evidence>
<sequence length="83" mass="9752">MKLDFSKIRTMLEQLATKEKKARRPKERAVPAYLRKCKYCKHLELTYCRFHAVTIHPESRACPAFVLREEFAVQPKKEEGTVA</sequence>
<gene>
    <name evidence="1" type="ordered locus">Igni_0613</name>
</gene>
<evidence type="ECO:0000313" key="2">
    <source>
        <dbReference type="Proteomes" id="UP000000262"/>
    </source>
</evidence>
<dbReference type="STRING" id="453591.Igni_0613"/>
<accession>A8AA43</accession>
<keyword evidence="2" id="KW-1185">Reference proteome</keyword>
<dbReference type="Proteomes" id="UP000000262">
    <property type="component" value="Chromosome"/>
</dbReference>
<dbReference type="HOGENOM" id="CLU_2534631_0_0_2"/>
<organism evidence="1 2">
    <name type="scientific">Ignicoccus hospitalis (strain KIN4/I / DSM 18386 / JCM 14125)</name>
    <dbReference type="NCBI Taxonomy" id="453591"/>
    <lineage>
        <taxon>Archaea</taxon>
        <taxon>Thermoproteota</taxon>
        <taxon>Thermoprotei</taxon>
        <taxon>Desulfurococcales</taxon>
        <taxon>Desulfurococcaceae</taxon>
        <taxon>Ignicoccus</taxon>
    </lineage>
</organism>
<dbReference type="KEGG" id="iho:Igni_0613"/>
<dbReference type="GeneID" id="5562609"/>
<dbReference type="AlphaFoldDB" id="A8AA43"/>
<dbReference type="EMBL" id="CP000816">
    <property type="protein sequence ID" value="ABU81795.1"/>
    <property type="molecule type" value="Genomic_DNA"/>
</dbReference>
<name>A8AA43_IGNH4</name>
<reference evidence="1 2" key="1">
    <citation type="journal article" date="2008" name="Genome Biol.">
        <title>A genomic analysis of the archaeal system Ignicoccus hospitalis-Nanoarchaeum equitans.</title>
        <authorList>
            <person name="Podar M."/>
            <person name="Anderson I."/>
            <person name="Makarova K.S."/>
            <person name="Elkins J.G."/>
            <person name="Ivanova N."/>
            <person name="Wall M.A."/>
            <person name="Lykidis A."/>
            <person name="Mavromatis K."/>
            <person name="Sun H."/>
            <person name="Hudson M.E."/>
            <person name="Chen W."/>
            <person name="Deciu C."/>
            <person name="Hutchison D."/>
            <person name="Eads J.R."/>
            <person name="Anderson A."/>
            <person name="Fernandes F."/>
            <person name="Szeto E."/>
            <person name="Lapidus A."/>
            <person name="Kyrpides N.C."/>
            <person name="Saier M.H.Jr."/>
            <person name="Richardson P.M."/>
            <person name="Rachel R."/>
            <person name="Huber H."/>
            <person name="Eisen J.A."/>
            <person name="Koonin E.V."/>
            <person name="Keller M."/>
            <person name="Stetter K.O."/>
        </authorList>
    </citation>
    <scope>NUCLEOTIDE SEQUENCE [LARGE SCALE GENOMIC DNA]</scope>
    <source>
        <strain evidence="2">KIN4/I / DSM 18386 / JCM 14125</strain>
    </source>
</reference>
<dbReference type="OrthoDB" id="381164at2157"/>
<proteinExistence type="predicted"/>
<dbReference type="RefSeq" id="WP_011998647.1">
    <property type="nucleotide sequence ID" value="NC_009776.1"/>
</dbReference>
<protein>
    <submittedName>
        <fullName evidence="1">Uncharacterized protein</fullName>
    </submittedName>
</protein>